<evidence type="ECO:0000256" key="1">
    <source>
        <dbReference type="SAM" id="MobiDB-lite"/>
    </source>
</evidence>
<name>A0A6M3LTH2_9ZZZZ</name>
<organism evidence="2">
    <name type="scientific">viral metagenome</name>
    <dbReference type="NCBI Taxonomy" id="1070528"/>
    <lineage>
        <taxon>unclassified sequences</taxon>
        <taxon>metagenomes</taxon>
        <taxon>organismal metagenomes</taxon>
    </lineage>
</organism>
<feature type="region of interest" description="Disordered" evidence="1">
    <location>
        <begin position="1"/>
        <end position="30"/>
    </location>
</feature>
<accession>A0A6M3LTH2</accession>
<sequence length="92" mass="10780">MMQEQPDEEQPEVTPDEDHPEVTPGEEPSKVSLHLFMPPAEYELIKKWAEYAVLEGLIEGHPRGNFADYCNFCFNLGEQYLKKYMLKKRGYK</sequence>
<dbReference type="EMBL" id="MT143590">
    <property type="protein sequence ID" value="QJA98560.1"/>
    <property type="molecule type" value="Genomic_DNA"/>
</dbReference>
<evidence type="ECO:0000313" key="3">
    <source>
        <dbReference type="EMBL" id="QJB02219.1"/>
    </source>
</evidence>
<gene>
    <name evidence="2" type="ORF">MM171A01701_0007</name>
    <name evidence="3" type="ORF">MM171B01402_0007</name>
</gene>
<dbReference type="EMBL" id="MT143767">
    <property type="protein sequence ID" value="QJB02219.1"/>
    <property type="molecule type" value="Genomic_DNA"/>
</dbReference>
<feature type="compositionally biased region" description="Acidic residues" evidence="1">
    <location>
        <begin position="1"/>
        <end position="15"/>
    </location>
</feature>
<protein>
    <submittedName>
        <fullName evidence="2">Uncharacterized protein</fullName>
    </submittedName>
</protein>
<reference evidence="2" key="1">
    <citation type="submission" date="2020-03" db="EMBL/GenBank/DDBJ databases">
        <title>The deep terrestrial virosphere.</title>
        <authorList>
            <person name="Holmfeldt K."/>
            <person name="Nilsson E."/>
            <person name="Simone D."/>
            <person name="Lopez-Fernandez M."/>
            <person name="Wu X."/>
            <person name="de Brujin I."/>
            <person name="Lundin D."/>
            <person name="Andersson A."/>
            <person name="Bertilsson S."/>
            <person name="Dopson M."/>
        </authorList>
    </citation>
    <scope>NUCLEOTIDE SEQUENCE</scope>
    <source>
        <strain evidence="2">MM171A01701</strain>
        <strain evidence="3">MM171B01402</strain>
    </source>
</reference>
<dbReference type="AlphaFoldDB" id="A0A6M3LTH2"/>
<proteinExistence type="predicted"/>
<evidence type="ECO:0000313" key="2">
    <source>
        <dbReference type="EMBL" id="QJA98560.1"/>
    </source>
</evidence>